<evidence type="ECO:0000256" key="1">
    <source>
        <dbReference type="ARBA" id="ARBA00004473"/>
    </source>
</evidence>
<feature type="domain" description="Ima1 N-terminal" evidence="8">
    <location>
        <begin position="6"/>
        <end position="134"/>
    </location>
</feature>
<evidence type="ECO:0000256" key="4">
    <source>
        <dbReference type="ARBA" id="ARBA00023136"/>
    </source>
</evidence>
<dbReference type="GO" id="GO:0034992">
    <property type="term" value="C:microtubule organizing center attachment site"/>
    <property type="evidence" value="ECO:0007669"/>
    <property type="project" value="TreeGrafter"/>
</dbReference>
<accession>A0A6A5VM80</accession>
<evidence type="ECO:0000256" key="6">
    <source>
        <dbReference type="SAM" id="MobiDB-lite"/>
    </source>
</evidence>
<feature type="region of interest" description="Disordered" evidence="6">
    <location>
        <begin position="385"/>
        <end position="413"/>
    </location>
</feature>
<proteinExistence type="predicted"/>
<gene>
    <name evidence="9" type="ORF">BU23DRAFT_529357</name>
</gene>
<evidence type="ECO:0000256" key="7">
    <source>
        <dbReference type="SAM" id="Phobius"/>
    </source>
</evidence>
<evidence type="ECO:0000256" key="5">
    <source>
        <dbReference type="ARBA" id="ARBA00023242"/>
    </source>
</evidence>
<protein>
    <recommendedName>
        <fullName evidence="8">Ima1 N-terminal domain-containing protein</fullName>
    </recommendedName>
</protein>
<dbReference type="InterPro" id="IPR018617">
    <property type="entry name" value="Ima1_N"/>
</dbReference>
<feature type="transmembrane region" description="Helical" evidence="7">
    <location>
        <begin position="170"/>
        <end position="196"/>
    </location>
</feature>
<dbReference type="OrthoDB" id="5966927at2759"/>
<organism evidence="9 10">
    <name type="scientific">Bimuria novae-zelandiae CBS 107.79</name>
    <dbReference type="NCBI Taxonomy" id="1447943"/>
    <lineage>
        <taxon>Eukaryota</taxon>
        <taxon>Fungi</taxon>
        <taxon>Dikarya</taxon>
        <taxon>Ascomycota</taxon>
        <taxon>Pezizomycotina</taxon>
        <taxon>Dothideomycetes</taxon>
        <taxon>Pleosporomycetidae</taxon>
        <taxon>Pleosporales</taxon>
        <taxon>Massarineae</taxon>
        <taxon>Didymosphaeriaceae</taxon>
        <taxon>Bimuria</taxon>
    </lineage>
</organism>
<dbReference type="Pfam" id="PF09779">
    <property type="entry name" value="Ima1_N"/>
    <property type="match status" value="1"/>
</dbReference>
<reference evidence="9" key="1">
    <citation type="journal article" date="2020" name="Stud. Mycol.">
        <title>101 Dothideomycetes genomes: a test case for predicting lifestyles and emergence of pathogens.</title>
        <authorList>
            <person name="Haridas S."/>
            <person name="Albert R."/>
            <person name="Binder M."/>
            <person name="Bloem J."/>
            <person name="Labutti K."/>
            <person name="Salamov A."/>
            <person name="Andreopoulos B."/>
            <person name="Baker S."/>
            <person name="Barry K."/>
            <person name="Bills G."/>
            <person name="Bluhm B."/>
            <person name="Cannon C."/>
            <person name="Castanera R."/>
            <person name="Culley D."/>
            <person name="Daum C."/>
            <person name="Ezra D."/>
            <person name="Gonzalez J."/>
            <person name="Henrissat B."/>
            <person name="Kuo A."/>
            <person name="Liang C."/>
            <person name="Lipzen A."/>
            <person name="Lutzoni F."/>
            <person name="Magnuson J."/>
            <person name="Mondo S."/>
            <person name="Nolan M."/>
            <person name="Ohm R."/>
            <person name="Pangilinan J."/>
            <person name="Park H.-J."/>
            <person name="Ramirez L."/>
            <person name="Alfaro M."/>
            <person name="Sun H."/>
            <person name="Tritt A."/>
            <person name="Yoshinaga Y."/>
            <person name="Zwiers L.-H."/>
            <person name="Turgeon B."/>
            <person name="Goodwin S."/>
            <person name="Spatafora J."/>
            <person name="Crous P."/>
            <person name="Grigoriev I."/>
        </authorList>
    </citation>
    <scope>NUCLEOTIDE SEQUENCE</scope>
    <source>
        <strain evidence="9">CBS 107.79</strain>
    </source>
</reference>
<feature type="region of interest" description="Disordered" evidence="6">
    <location>
        <begin position="349"/>
        <end position="373"/>
    </location>
</feature>
<dbReference type="PANTHER" id="PTHR28538:SF1">
    <property type="entry name" value="INTEGRAL INNER NUCLEAR MEMBRANE PROTEIN IMA1"/>
    <property type="match status" value="1"/>
</dbReference>
<dbReference type="InterPro" id="IPR042321">
    <property type="entry name" value="Ima1"/>
</dbReference>
<feature type="transmembrane region" description="Helical" evidence="7">
    <location>
        <begin position="308"/>
        <end position="328"/>
    </location>
</feature>
<dbReference type="EMBL" id="ML976668">
    <property type="protein sequence ID" value="KAF1976116.1"/>
    <property type="molecule type" value="Genomic_DNA"/>
</dbReference>
<feature type="compositionally biased region" description="Low complexity" evidence="6">
    <location>
        <begin position="398"/>
        <end position="408"/>
    </location>
</feature>
<dbReference type="GO" id="GO:0071765">
    <property type="term" value="P:nuclear inner membrane organization"/>
    <property type="evidence" value="ECO:0007669"/>
    <property type="project" value="InterPro"/>
</dbReference>
<keyword evidence="4 7" id="KW-0472">Membrane</keyword>
<dbReference type="GO" id="GO:0034506">
    <property type="term" value="C:chromosome, centromeric core domain"/>
    <property type="evidence" value="ECO:0007669"/>
    <property type="project" value="TreeGrafter"/>
</dbReference>
<dbReference type="GO" id="GO:0005637">
    <property type="term" value="C:nuclear inner membrane"/>
    <property type="evidence" value="ECO:0007669"/>
    <property type="project" value="UniProtKB-SubCell"/>
</dbReference>
<keyword evidence="2 7" id="KW-0812">Transmembrane</keyword>
<dbReference type="Proteomes" id="UP000800036">
    <property type="component" value="Unassembled WGS sequence"/>
</dbReference>
<dbReference type="GO" id="GO:0044732">
    <property type="term" value="C:mitotic spindle pole body"/>
    <property type="evidence" value="ECO:0007669"/>
    <property type="project" value="TreeGrafter"/>
</dbReference>
<keyword evidence="3 7" id="KW-1133">Transmembrane helix</keyword>
<evidence type="ECO:0000313" key="9">
    <source>
        <dbReference type="EMBL" id="KAF1976116.1"/>
    </source>
</evidence>
<comment type="subcellular location">
    <subcellularLocation>
        <location evidence="1">Nucleus inner membrane</location>
        <topology evidence="1">Multi-pass membrane protein</topology>
    </subcellularLocation>
</comment>
<keyword evidence="5" id="KW-0539">Nucleus</keyword>
<evidence type="ECO:0000256" key="2">
    <source>
        <dbReference type="ARBA" id="ARBA00022692"/>
    </source>
</evidence>
<evidence type="ECO:0000313" key="10">
    <source>
        <dbReference type="Proteomes" id="UP000800036"/>
    </source>
</evidence>
<dbReference type="PANTHER" id="PTHR28538">
    <property type="entry name" value="INTEGRAL INNER NUCLEAR MEMBRANE PROTEIN IMA1"/>
    <property type="match status" value="1"/>
</dbReference>
<dbReference type="AlphaFoldDB" id="A0A6A5VM80"/>
<keyword evidence="10" id="KW-1185">Reference proteome</keyword>
<feature type="compositionally biased region" description="Polar residues" evidence="6">
    <location>
        <begin position="352"/>
        <end position="373"/>
    </location>
</feature>
<name>A0A6A5VM80_9PLEO</name>
<evidence type="ECO:0000256" key="3">
    <source>
        <dbReference type="ARBA" id="ARBA00022989"/>
    </source>
</evidence>
<sequence length="580" mass="65662">MLRRRLRCHGCGETSPSERAGVARAWVCMYCEAVNHVDERGNITDPPIELTTRAQPIFTQRTRSPTPDVMSAPIESPFCDRCEKNQLIVNRALAEWLPDEDDPEYAKQEKSLPQYRAQLEEHYPQVCENCIERVQARIRQAGYAAKADAMIRRMEQSRKYQDKAHTSRQLWTLAIVWLGKMVYISSVVALLVWHLFGVMAVFDVADHQFDWFQCLSEAVFMREVDKSCVVSPTARTWVAYALLGDLLTILWNPKLAHKTTHANRRMSGLYTAWIIRAFMLFLNTALWLVLGDSAVRENGIVFEQRTNFFRNTHLALFVIQLLATWISWKAVTIQYISTKELLRPLDQHLPQAPSSRETTPRPKQTTPLPNHTSFDSMAAGFASSFPSQPNKYEPPSPTLTAVSTSTTTDENDWTPWRRKSATFLTGEEMDWTPTKPRFNANPPPILPPRFTPLPPSSTAAATAASPPDATTNIFKTGIDANPFRRRVPAAPKPPAAKVVDPWRRAAWQPDPLERQRNLFEEEKDRNAKLGAGLHGKGVPRAVEREALLFAPPKFKFDAGAYGGSEKETGLEDTFNNLFSK</sequence>
<evidence type="ECO:0000259" key="8">
    <source>
        <dbReference type="Pfam" id="PF09779"/>
    </source>
</evidence>
<feature type="transmembrane region" description="Helical" evidence="7">
    <location>
        <begin position="268"/>
        <end position="288"/>
    </location>
</feature>